<evidence type="ECO:0000256" key="4">
    <source>
        <dbReference type="ARBA" id="ARBA00022989"/>
    </source>
</evidence>
<protein>
    <submittedName>
        <fullName evidence="8">Major facilitator superfamily domain-containing protein 6</fullName>
    </submittedName>
</protein>
<feature type="transmembrane region" description="Helical" evidence="6">
    <location>
        <begin position="96"/>
        <end position="115"/>
    </location>
</feature>
<evidence type="ECO:0000256" key="5">
    <source>
        <dbReference type="ARBA" id="ARBA00023136"/>
    </source>
</evidence>
<keyword evidence="5 6" id="KW-0472">Membrane</keyword>
<feature type="transmembrane region" description="Helical" evidence="6">
    <location>
        <begin position="32"/>
        <end position="54"/>
    </location>
</feature>
<feature type="transmembrane region" description="Helical" evidence="6">
    <location>
        <begin position="295"/>
        <end position="312"/>
    </location>
</feature>
<dbReference type="InterPro" id="IPR024989">
    <property type="entry name" value="MFS_assoc_dom"/>
</dbReference>
<comment type="similarity">
    <text evidence="2">Belongs to the major facilitator superfamily. MFSD6 family.</text>
</comment>
<dbReference type="EMBL" id="SEYY01004158">
    <property type="protein sequence ID" value="KAB7503931.1"/>
    <property type="molecule type" value="Genomic_DNA"/>
</dbReference>
<dbReference type="PANTHER" id="PTHR16172">
    <property type="entry name" value="MAJOR FACILITATOR SUPERFAMILY DOMAIN-CONTAINING PROTEIN 6-LIKE"/>
    <property type="match status" value="1"/>
</dbReference>
<dbReference type="AlphaFoldDB" id="A0A5N5TBH0"/>
<comment type="caution">
    <text evidence="8">The sequence shown here is derived from an EMBL/GenBank/DDBJ whole genome shotgun (WGS) entry which is preliminary data.</text>
</comment>
<evidence type="ECO:0000313" key="9">
    <source>
        <dbReference type="Proteomes" id="UP000326759"/>
    </source>
</evidence>
<organism evidence="8 9">
    <name type="scientific">Armadillidium nasatum</name>
    <dbReference type="NCBI Taxonomy" id="96803"/>
    <lineage>
        <taxon>Eukaryota</taxon>
        <taxon>Metazoa</taxon>
        <taxon>Ecdysozoa</taxon>
        <taxon>Arthropoda</taxon>
        <taxon>Crustacea</taxon>
        <taxon>Multicrustacea</taxon>
        <taxon>Malacostraca</taxon>
        <taxon>Eumalacostraca</taxon>
        <taxon>Peracarida</taxon>
        <taxon>Isopoda</taxon>
        <taxon>Oniscidea</taxon>
        <taxon>Crinocheta</taxon>
        <taxon>Armadillidiidae</taxon>
        <taxon>Armadillidium</taxon>
    </lineage>
</organism>
<feature type="domain" description="Major facilitator superfamily (MFS) profile" evidence="7">
    <location>
        <begin position="368"/>
        <end position="525"/>
    </location>
</feature>
<sequence>MEKKEGKMQIEDQKQKPKSTLRNFITKQKDTFPLKIVILCYSGGAVCIFPFLVLQMQKIGLTINEIGVLYLIIPFGALLGPIISGMIADKIGQYKLIFMVCAIMGALSCNILLIIPKYEQNKIYLNCDLGQMSVNYSDCNECISNLNYKTSQTFNLKNCQPCNGNENVEFNCTGNSFENFVCPVFNTSKDIEITLSLSEQNSSCVRMVNNYTQPDTANIEEKERCSKRESCDYKCDIPDSVSECFHQALLSDTFIYSAIASFLGNFFVSSSFIMLDATILRYVKEHNASIGKQKIMSMFGFAFAPLLAGYLIDSYSQKKGYKSYLPAFIMSDVLMGAACLFAYKVKMTADKNTSNIFRDLGKLVTALEVDLFLLLVLVLGCNFGFIETYLFIYLQSLGAPTFLLGLTMTVGCLSSIPMLFCADWIDKKIGRHKIFVICFTAYAIRMIGYSFIRNPWMCLIFECFESITYQLMWVTCLKLCPLLAPKGMLATMTGLAGSIHYSFGKGIGGFLGGHLIESIWNEDFL</sequence>
<dbReference type="InterPro" id="IPR036259">
    <property type="entry name" value="MFS_trans_sf"/>
</dbReference>
<evidence type="ECO:0000313" key="8">
    <source>
        <dbReference type="EMBL" id="KAB7503931.1"/>
    </source>
</evidence>
<feature type="transmembrane region" description="Helical" evidence="6">
    <location>
        <begin position="363"/>
        <end position="385"/>
    </location>
</feature>
<evidence type="ECO:0000259" key="7">
    <source>
        <dbReference type="PROSITE" id="PS50850"/>
    </source>
</evidence>
<evidence type="ECO:0000256" key="2">
    <source>
        <dbReference type="ARBA" id="ARBA00005241"/>
    </source>
</evidence>
<reference evidence="8 9" key="1">
    <citation type="journal article" date="2019" name="PLoS Biol.">
        <title>Sex chromosomes control vertical transmission of feminizing Wolbachia symbionts in an isopod.</title>
        <authorList>
            <person name="Becking T."/>
            <person name="Chebbi M.A."/>
            <person name="Giraud I."/>
            <person name="Moumen B."/>
            <person name="Laverre T."/>
            <person name="Caubet Y."/>
            <person name="Peccoud J."/>
            <person name="Gilbert C."/>
            <person name="Cordaux R."/>
        </authorList>
    </citation>
    <scope>NUCLEOTIDE SEQUENCE [LARGE SCALE GENOMIC DNA]</scope>
    <source>
        <strain evidence="8">ANa2</strain>
        <tissue evidence="8">Whole body excluding digestive tract and cuticle</tissue>
    </source>
</reference>
<dbReference type="PANTHER" id="PTHR16172:SF41">
    <property type="entry name" value="MAJOR FACILITATOR SUPERFAMILY DOMAIN-CONTAINING PROTEIN 6-LIKE"/>
    <property type="match status" value="1"/>
</dbReference>
<feature type="transmembrane region" description="Helical" evidence="6">
    <location>
        <begin position="434"/>
        <end position="452"/>
    </location>
</feature>
<keyword evidence="4 6" id="KW-1133">Transmembrane helix</keyword>
<evidence type="ECO:0000256" key="3">
    <source>
        <dbReference type="ARBA" id="ARBA00022692"/>
    </source>
</evidence>
<feature type="transmembrane region" description="Helical" evidence="6">
    <location>
        <begin position="254"/>
        <end position="275"/>
    </location>
</feature>
<feature type="transmembrane region" description="Helical" evidence="6">
    <location>
        <begin position="397"/>
        <end position="422"/>
    </location>
</feature>
<accession>A0A5N5TBH0</accession>
<dbReference type="SUPFAM" id="SSF103473">
    <property type="entry name" value="MFS general substrate transporter"/>
    <property type="match status" value="1"/>
</dbReference>
<feature type="transmembrane region" description="Helical" evidence="6">
    <location>
        <begin position="66"/>
        <end position="84"/>
    </location>
</feature>
<dbReference type="InterPro" id="IPR020846">
    <property type="entry name" value="MFS_dom"/>
</dbReference>
<name>A0A5N5TBH0_9CRUS</name>
<dbReference type="OrthoDB" id="10056177at2759"/>
<evidence type="ECO:0000256" key="1">
    <source>
        <dbReference type="ARBA" id="ARBA00004141"/>
    </source>
</evidence>
<dbReference type="Proteomes" id="UP000326759">
    <property type="component" value="Unassembled WGS sequence"/>
</dbReference>
<dbReference type="Pfam" id="PF12832">
    <property type="entry name" value="MFS_1_like"/>
    <property type="match status" value="1"/>
</dbReference>
<evidence type="ECO:0000256" key="6">
    <source>
        <dbReference type="SAM" id="Phobius"/>
    </source>
</evidence>
<dbReference type="GO" id="GO:0016020">
    <property type="term" value="C:membrane"/>
    <property type="evidence" value="ECO:0007669"/>
    <property type="project" value="UniProtKB-SubCell"/>
</dbReference>
<feature type="transmembrane region" description="Helical" evidence="6">
    <location>
        <begin position="324"/>
        <end position="343"/>
    </location>
</feature>
<proteinExistence type="inferred from homology"/>
<dbReference type="Gene3D" id="1.20.1250.20">
    <property type="entry name" value="MFS general substrate transporter like domains"/>
    <property type="match status" value="3"/>
</dbReference>
<keyword evidence="9" id="KW-1185">Reference proteome</keyword>
<gene>
    <name evidence="8" type="primary">MFSD6_1</name>
    <name evidence="8" type="ORF">Anas_08358</name>
</gene>
<dbReference type="PROSITE" id="PS50850">
    <property type="entry name" value="MFS"/>
    <property type="match status" value="1"/>
</dbReference>
<dbReference type="InterPro" id="IPR051717">
    <property type="entry name" value="MFS_MFSD6"/>
</dbReference>
<keyword evidence="3 6" id="KW-0812">Transmembrane</keyword>
<comment type="subcellular location">
    <subcellularLocation>
        <location evidence="1">Membrane</location>
        <topology evidence="1">Multi-pass membrane protein</topology>
    </subcellularLocation>
</comment>
<dbReference type="GO" id="GO:0022857">
    <property type="term" value="F:transmembrane transporter activity"/>
    <property type="evidence" value="ECO:0007669"/>
    <property type="project" value="InterPro"/>
</dbReference>